<protein>
    <recommendedName>
        <fullName evidence="1">Tll0287-like domain-containing protein</fullName>
    </recommendedName>
</protein>
<accession>A0AAE3HKV7</accession>
<sequence>MAASPATRNAAGVTTEQRRMHIIRLLVIALWAMPLAAQDNTPANLSEQGRERIQQFAGRLQDELQQAMADGGPVNAIDVCKVQAPAIARELSTDGWQVRRVSLQPRNPDNAADEFERRTLRDFEDKQARGWQVERLAYYKMQQHQQGERAFSEFRYLKAIPTRSLCLTCHGDNIPAEVKAKLDTLYPDDQARGYQLGDIRGAFSLRKRINDVTVPQSEANAGTTVLDDYRD</sequence>
<dbReference type="AlphaFoldDB" id="A0AAE3HKV7"/>
<keyword evidence="3" id="KW-1185">Reference proteome</keyword>
<comment type="caution">
    <text evidence="2">The sequence shown here is derived from an EMBL/GenBank/DDBJ whole genome shotgun (WGS) entry which is preliminary data.</text>
</comment>
<evidence type="ECO:0000259" key="1">
    <source>
        <dbReference type="Pfam" id="PF11845"/>
    </source>
</evidence>
<proteinExistence type="predicted"/>
<dbReference type="EMBL" id="JANUCT010000006">
    <property type="protein sequence ID" value="MCS3903093.1"/>
    <property type="molecule type" value="Genomic_DNA"/>
</dbReference>
<name>A0AAE3HKV7_9GAMM</name>
<feature type="domain" description="Tll0287-like" evidence="1">
    <location>
        <begin position="62"/>
        <end position="205"/>
    </location>
</feature>
<dbReference type="Proteomes" id="UP001204445">
    <property type="component" value="Unassembled WGS sequence"/>
</dbReference>
<evidence type="ECO:0000313" key="2">
    <source>
        <dbReference type="EMBL" id="MCS3903093.1"/>
    </source>
</evidence>
<dbReference type="InterPro" id="IPR021796">
    <property type="entry name" value="Tll0287-like_dom"/>
</dbReference>
<reference evidence="2" key="1">
    <citation type="submission" date="2022-08" db="EMBL/GenBank/DDBJ databases">
        <title>Genomic Encyclopedia of Type Strains, Phase III (KMG-III): the genomes of soil and plant-associated and newly described type strains.</title>
        <authorList>
            <person name="Whitman W."/>
        </authorList>
    </citation>
    <scope>NUCLEOTIDE SEQUENCE</scope>
    <source>
        <strain evidence="2">HMT 1</strain>
    </source>
</reference>
<gene>
    <name evidence="2" type="ORF">J2T55_001110</name>
</gene>
<organism evidence="2 3">
    <name type="scientific">Methylohalomonas lacus</name>
    <dbReference type="NCBI Taxonomy" id="398773"/>
    <lineage>
        <taxon>Bacteria</taxon>
        <taxon>Pseudomonadati</taxon>
        <taxon>Pseudomonadota</taxon>
        <taxon>Gammaproteobacteria</taxon>
        <taxon>Methylohalomonadales</taxon>
        <taxon>Methylohalomonadaceae</taxon>
        <taxon>Methylohalomonas</taxon>
    </lineage>
</organism>
<evidence type="ECO:0000313" key="3">
    <source>
        <dbReference type="Proteomes" id="UP001204445"/>
    </source>
</evidence>
<dbReference type="RefSeq" id="WP_259054705.1">
    <property type="nucleotide sequence ID" value="NZ_JANUCT010000006.1"/>
</dbReference>
<dbReference type="Pfam" id="PF11845">
    <property type="entry name" value="Tll0287-like"/>
    <property type="match status" value="1"/>
</dbReference>